<evidence type="ECO:0000313" key="2">
    <source>
        <dbReference type="EMBL" id="TRL79233.1"/>
    </source>
</evidence>
<dbReference type="GO" id="GO:0004622">
    <property type="term" value="F:phosphatidylcholine lysophospholipase activity"/>
    <property type="evidence" value="ECO:0007669"/>
    <property type="project" value="TreeGrafter"/>
</dbReference>
<dbReference type="PANTHER" id="PTHR30383">
    <property type="entry name" value="THIOESTERASE 1/PROTEASE 1/LYSOPHOSPHOLIPASE L1"/>
    <property type="match status" value="1"/>
</dbReference>
<organism evidence="2 3">
    <name type="scientific">Staphylococcus haemolyticus</name>
    <dbReference type="NCBI Taxonomy" id="1283"/>
    <lineage>
        <taxon>Bacteria</taxon>
        <taxon>Bacillati</taxon>
        <taxon>Bacillota</taxon>
        <taxon>Bacilli</taxon>
        <taxon>Bacillales</taxon>
        <taxon>Staphylococcaceae</taxon>
        <taxon>Staphylococcus</taxon>
    </lineage>
</organism>
<dbReference type="InterPro" id="IPR051532">
    <property type="entry name" value="Ester_Hydrolysis_Enzymes"/>
</dbReference>
<dbReference type="Proteomes" id="UP000316594">
    <property type="component" value="Unassembled WGS sequence"/>
</dbReference>
<feature type="domain" description="SGNH hydrolase-type esterase" evidence="1">
    <location>
        <begin position="134"/>
        <end position="320"/>
    </location>
</feature>
<dbReference type="Gene3D" id="3.40.50.1110">
    <property type="entry name" value="SGNH hydrolase"/>
    <property type="match status" value="1"/>
</dbReference>
<dbReference type="Pfam" id="PF13472">
    <property type="entry name" value="Lipase_GDSL_2"/>
    <property type="match status" value="1"/>
</dbReference>
<protein>
    <submittedName>
        <fullName evidence="2">SGNH/GDSL hydrolase family protein</fullName>
    </submittedName>
</protein>
<dbReference type="SUPFAM" id="SSF52266">
    <property type="entry name" value="SGNH hydrolase"/>
    <property type="match status" value="1"/>
</dbReference>
<reference evidence="2 3" key="1">
    <citation type="submission" date="2019-07" db="EMBL/GenBank/DDBJ databases">
        <title>Genome Sequencing and Assembly of Staphylococcus haemolyticus SDA2.</title>
        <authorList>
            <person name="Emmons C.B."/>
            <person name="Park C."/>
            <person name="Sevigny J.L."/>
            <person name="Andam C."/>
        </authorList>
    </citation>
    <scope>NUCLEOTIDE SEQUENCE [LARGE SCALE GENOMIC DNA]</scope>
    <source>
        <strain evidence="2 3">SDA2</strain>
    </source>
</reference>
<evidence type="ECO:0000313" key="3">
    <source>
        <dbReference type="Proteomes" id="UP000316594"/>
    </source>
</evidence>
<accession>A0AB38PGL5</accession>
<dbReference type="InterPro" id="IPR036514">
    <property type="entry name" value="SGNH_hydro_sf"/>
</dbReference>
<keyword evidence="2" id="KW-0378">Hydrolase</keyword>
<evidence type="ECO:0000259" key="1">
    <source>
        <dbReference type="Pfam" id="PF13472"/>
    </source>
</evidence>
<dbReference type="InterPro" id="IPR013830">
    <property type="entry name" value="SGNH_hydro"/>
</dbReference>
<dbReference type="RefSeq" id="WP_107638033.1">
    <property type="nucleotide sequence ID" value="NZ_PZIH01000092.1"/>
</dbReference>
<proteinExistence type="predicted"/>
<dbReference type="PANTHER" id="PTHR30383:SF5">
    <property type="entry name" value="SGNH HYDROLASE-TYPE ESTERASE DOMAIN-CONTAINING PROTEIN"/>
    <property type="match status" value="1"/>
</dbReference>
<comment type="caution">
    <text evidence="2">The sequence shown here is derived from an EMBL/GenBank/DDBJ whole genome shotgun (WGS) entry which is preliminary data.</text>
</comment>
<sequence>MKLNLSPIFRDFKNDVEQNFKELAEKLPEVKEKSIIEKMINDSFNKKYDQLQKEIRAIVLPEMSPLEITSQFEDSKTDLKGIKHQNLSERIQKDINNLIEKYQLNSFKVTQNGSMVTDYYKYSSELENITKIHCIGDSVAKGLRATKNFGEYLSDRLNAPVVNLAVSGATMSETYSNSIFSQASKVREGNLVIVQGTDDDWIKNIAIGTNKSDTSTFYGAFIQTIRKLQENNNNVKIIVMTATRQLPINKQGEIYRKDTDRNNLGLTLEDYVNAQVLACSELKVPVFDAYHTTIFDPYNPAYCHKNMTDGLHPNELAHELIAYELIKNFYYFYG</sequence>
<dbReference type="AlphaFoldDB" id="A0AB38PGL5"/>
<gene>
    <name evidence="2" type="ORF">FNL11_01860</name>
</gene>
<name>A0AB38PGL5_STAHA</name>
<dbReference type="CDD" id="cd00229">
    <property type="entry name" value="SGNH_hydrolase"/>
    <property type="match status" value="1"/>
</dbReference>
<dbReference type="EMBL" id="VJMP01000001">
    <property type="protein sequence ID" value="TRL79233.1"/>
    <property type="molecule type" value="Genomic_DNA"/>
</dbReference>